<dbReference type="AlphaFoldDB" id="A0A8E3SD30"/>
<sequence>MSRLKSILAVSIIATFLAACNSDEQATHTQSAKTTQPVVQSVALTHTYSGEITGYEMKKITFMAEKGQVLTVNSLLKESNAQVVLYGYDDFLEEEAYTLPATGEYEIRILQPRNFARKGSTAKYKVEITLK</sequence>
<dbReference type="Proteomes" id="UP000955338">
    <property type="component" value="Chromosome"/>
</dbReference>
<proteinExistence type="predicted"/>
<dbReference type="RefSeq" id="WP_261920605.1">
    <property type="nucleotide sequence ID" value="NZ_CP022011.1"/>
</dbReference>
<protein>
    <submittedName>
        <fullName evidence="1">Uncharacterized protein</fullName>
    </submittedName>
</protein>
<accession>A0A8E3SD30</accession>
<reference evidence="1" key="1">
    <citation type="submission" date="2017-06" db="EMBL/GenBank/DDBJ databases">
        <title>Genome sequencing of pathogenic and non-pathogenic strains within Bisgaard taxon 40.</title>
        <authorList>
            <person name="Ladner J.T."/>
            <person name="Lovett S.P."/>
            <person name="Koroleva G."/>
            <person name="Lorch J.M."/>
        </authorList>
    </citation>
    <scope>NUCLEOTIDE SEQUENCE</scope>
    <source>
        <strain evidence="1">27576-1-I1</strain>
    </source>
</reference>
<evidence type="ECO:0000313" key="1">
    <source>
        <dbReference type="EMBL" id="QDJ14871.1"/>
    </source>
</evidence>
<dbReference type="PROSITE" id="PS51257">
    <property type="entry name" value="PROKAR_LIPOPROTEIN"/>
    <property type="match status" value="1"/>
</dbReference>
<dbReference type="EMBL" id="CP022011">
    <property type="protein sequence ID" value="QDJ14871.1"/>
    <property type="molecule type" value="Genomic_DNA"/>
</dbReference>
<keyword evidence="2" id="KW-1185">Reference proteome</keyword>
<gene>
    <name evidence="1" type="ORF">CEP48_05260</name>
</gene>
<evidence type="ECO:0000313" key="2">
    <source>
        <dbReference type="Proteomes" id="UP000955338"/>
    </source>
</evidence>
<name>A0A8E3SD30_9PAST</name>
<organism evidence="1 2">
    <name type="scientific">Mergibacter septicus</name>
    <dbReference type="NCBI Taxonomy" id="221402"/>
    <lineage>
        <taxon>Bacteria</taxon>
        <taxon>Pseudomonadati</taxon>
        <taxon>Pseudomonadota</taxon>
        <taxon>Gammaproteobacteria</taxon>
        <taxon>Pasteurellales</taxon>
        <taxon>Pasteurellaceae</taxon>
        <taxon>Mergibacter</taxon>
    </lineage>
</organism>
<dbReference type="Gene3D" id="2.60.120.380">
    <property type="match status" value="1"/>
</dbReference>